<reference evidence="1 2" key="1">
    <citation type="submission" date="2020-08" db="EMBL/GenBank/DDBJ databases">
        <title>Sequencing the genomes of 1000 actinobacteria strains.</title>
        <authorList>
            <person name="Klenk H.-P."/>
        </authorList>
    </citation>
    <scope>NUCLEOTIDE SEQUENCE [LARGE SCALE GENOMIC DNA]</scope>
    <source>
        <strain evidence="1 2">DSM 17294</strain>
    </source>
</reference>
<dbReference type="EMBL" id="JACHNF010000002">
    <property type="protein sequence ID" value="MBB5984024.1"/>
    <property type="molecule type" value="Genomic_DNA"/>
</dbReference>
<proteinExistence type="predicted"/>
<comment type="caution">
    <text evidence="1">The sequence shown here is derived from an EMBL/GenBank/DDBJ whole genome shotgun (WGS) entry which is preliminary data.</text>
</comment>
<accession>A0A841DXW0</accession>
<dbReference type="AlphaFoldDB" id="A0A841DXW0"/>
<gene>
    <name evidence="1" type="ORF">HDA44_007439</name>
</gene>
<evidence type="ECO:0000313" key="1">
    <source>
        <dbReference type="EMBL" id="MBB5984024.1"/>
    </source>
</evidence>
<sequence>MGWAFEGEGLEDHEGYAVFVTVDGRESGSSSADGLWIWRPDAQVRAAAAWAEGRSPGDEDVSELVAWEQLAGWQAACTCGWRGERWDRDATVQGEDGGYHPDDAFLPDGRDVEDVAHDAWIEHMAPYRRLGRVKDAAAAAVLSRQALDEAVRDAKTGGATWADIGEAAGMSRQAAHTRWGSYVEVSEETRQRTDQIVRKAIRETWQEMQAEPTESAGGDGRG</sequence>
<keyword evidence="2" id="KW-1185">Reference proteome</keyword>
<protein>
    <submittedName>
        <fullName evidence="1">Uncharacterized protein</fullName>
    </submittedName>
</protein>
<dbReference type="RefSeq" id="WP_184845147.1">
    <property type="nucleotide sequence ID" value="NZ_BAAAVN010000031.1"/>
</dbReference>
<name>A0A841DXW0_9ACTN</name>
<dbReference type="Proteomes" id="UP000558997">
    <property type="component" value="Unassembled WGS sequence"/>
</dbReference>
<evidence type="ECO:0000313" key="2">
    <source>
        <dbReference type="Proteomes" id="UP000558997"/>
    </source>
</evidence>
<organism evidence="1 2">
    <name type="scientific">Kribbella solani</name>
    <dbReference type="NCBI Taxonomy" id="236067"/>
    <lineage>
        <taxon>Bacteria</taxon>
        <taxon>Bacillati</taxon>
        <taxon>Actinomycetota</taxon>
        <taxon>Actinomycetes</taxon>
        <taxon>Propionibacteriales</taxon>
        <taxon>Kribbellaceae</taxon>
        <taxon>Kribbella</taxon>
    </lineage>
</organism>